<dbReference type="RefSeq" id="WP_348264003.1">
    <property type="nucleotide sequence ID" value="NZ_CP121196.1"/>
</dbReference>
<dbReference type="InterPro" id="IPR034660">
    <property type="entry name" value="DinB/YfiT-like"/>
</dbReference>
<dbReference type="AlphaFoldDB" id="A0AAU7DNZ7"/>
<reference evidence="3" key="1">
    <citation type="submission" date="2023-03" db="EMBL/GenBank/DDBJ databases">
        <title>Edaphobacter sp.</title>
        <authorList>
            <person name="Huber K.J."/>
            <person name="Papendorf J."/>
            <person name="Pilke C."/>
            <person name="Bunk B."/>
            <person name="Sproeer C."/>
            <person name="Pester M."/>
        </authorList>
    </citation>
    <scope>NUCLEOTIDE SEQUENCE</scope>
    <source>
        <strain evidence="3">DSM 110680</strain>
    </source>
</reference>
<gene>
    <name evidence="3" type="ORF">P8935_05595</name>
</gene>
<dbReference type="EMBL" id="CP121196">
    <property type="protein sequence ID" value="XBH18785.1"/>
    <property type="molecule type" value="Genomic_DNA"/>
</dbReference>
<feature type="chain" id="PRO_5043593694" evidence="1">
    <location>
        <begin position="19"/>
        <end position="177"/>
    </location>
</feature>
<evidence type="ECO:0000313" key="3">
    <source>
        <dbReference type="EMBL" id="XBH18785.1"/>
    </source>
</evidence>
<protein>
    <submittedName>
        <fullName evidence="3">DinB family protein</fullName>
    </submittedName>
</protein>
<dbReference type="Gene3D" id="1.20.120.450">
    <property type="entry name" value="dinb family like domain"/>
    <property type="match status" value="1"/>
</dbReference>
<feature type="domain" description="DinB-like" evidence="2">
    <location>
        <begin position="51"/>
        <end position="160"/>
    </location>
</feature>
<dbReference type="InterPro" id="IPR024775">
    <property type="entry name" value="DinB-like"/>
</dbReference>
<evidence type="ECO:0000256" key="1">
    <source>
        <dbReference type="SAM" id="SignalP"/>
    </source>
</evidence>
<name>A0AAU7DNZ7_9BACT</name>
<keyword evidence="1" id="KW-0732">Signal</keyword>
<sequence>MKKLAILLLIAVPLCAQTNEKKPPTTLRGVLLEQLRTTHDQEDWFVPVSIAVDGLTAEQAMWSPGKGDHSVGQLAYHIWYWDQRALNDFKGEKNEKFDGNNNDTFDKFTAAQWDDLVKKLNQVLADWEKAVNDADDAKLAANASLIAHVGAHNAYHVGQILYVRKQHGVWNPDKGVK</sequence>
<dbReference type="Pfam" id="PF12867">
    <property type="entry name" value="DinB_2"/>
    <property type="match status" value="1"/>
</dbReference>
<feature type="signal peptide" evidence="1">
    <location>
        <begin position="1"/>
        <end position="18"/>
    </location>
</feature>
<accession>A0AAU7DNZ7</accession>
<dbReference type="SUPFAM" id="SSF109854">
    <property type="entry name" value="DinB/YfiT-like putative metalloenzymes"/>
    <property type="match status" value="1"/>
</dbReference>
<organism evidence="3">
    <name type="scientific">Telmatobacter sp. DSM 110680</name>
    <dbReference type="NCBI Taxonomy" id="3036704"/>
    <lineage>
        <taxon>Bacteria</taxon>
        <taxon>Pseudomonadati</taxon>
        <taxon>Acidobacteriota</taxon>
        <taxon>Terriglobia</taxon>
        <taxon>Terriglobales</taxon>
        <taxon>Acidobacteriaceae</taxon>
        <taxon>Telmatobacter</taxon>
    </lineage>
</organism>
<evidence type="ECO:0000259" key="2">
    <source>
        <dbReference type="Pfam" id="PF12867"/>
    </source>
</evidence>
<proteinExistence type="predicted"/>